<name>A0A9I9EGY2_CUCME</name>
<dbReference type="EnsemblPlants" id="MELO3C033581.2.1">
    <property type="protein sequence ID" value="MELO3C033581.2.1"/>
    <property type="gene ID" value="MELO3C033581.2"/>
</dbReference>
<evidence type="ECO:0000256" key="1">
    <source>
        <dbReference type="SAM" id="Coils"/>
    </source>
</evidence>
<proteinExistence type="predicted"/>
<sequence>MDHVTYCRKNSKRPRVFLKNQDKLEKNLETLNKEMKRMNKANRSLKNEKTTLQAIVGSQDEYIKDLESGKEYFLELINDLNTSIGNEKHK</sequence>
<organism evidence="2">
    <name type="scientific">Cucumis melo</name>
    <name type="common">Muskmelon</name>
    <dbReference type="NCBI Taxonomy" id="3656"/>
    <lineage>
        <taxon>Eukaryota</taxon>
        <taxon>Viridiplantae</taxon>
        <taxon>Streptophyta</taxon>
        <taxon>Embryophyta</taxon>
        <taxon>Tracheophyta</taxon>
        <taxon>Spermatophyta</taxon>
        <taxon>Magnoliopsida</taxon>
        <taxon>eudicotyledons</taxon>
        <taxon>Gunneridae</taxon>
        <taxon>Pentapetalae</taxon>
        <taxon>rosids</taxon>
        <taxon>fabids</taxon>
        <taxon>Cucurbitales</taxon>
        <taxon>Cucurbitaceae</taxon>
        <taxon>Benincaseae</taxon>
        <taxon>Cucumis</taxon>
    </lineage>
</organism>
<dbReference type="Gramene" id="MELO3C033581.2.1">
    <property type="protein sequence ID" value="MELO3C033581.2.1"/>
    <property type="gene ID" value="MELO3C033581.2"/>
</dbReference>
<dbReference type="AlphaFoldDB" id="A0A9I9EGY2"/>
<reference evidence="2" key="1">
    <citation type="submission" date="2023-03" db="UniProtKB">
        <authorList>
            <consortium name="EnsemblPlants"/>
        </authorList>
    </citation>
    <scope>IDENTIFICATION</scope>
</reference>
<accession>A0A9I9EGY2</accession>
<keyword evidence="1" id="KW-0175">Coiled coil</keyword>
<feature type="coiled-coil region" evidence="1">
    <location>
        <begin position="21"/>
        <end position="55"/>
    </location>
</feature>
<evidence type="ECO:0000313" key="2">
    <source>
        <dbReference type="EnsemblPlants" id="MELO3C033581.2.1"/>
    </source>
</evidence>
<protein>
    <submittedName>
        <fullName evidence="2">Uncharacterized protein</fullName>
    </submittedName>
</protein>